<organism evidence="1">
    <name type="scientific">bioreactor metagenome</name>
    <dbReference type="NCBI Taxonomy" id="1076179"/>
    <lineage>
        <taxon>unclassified sequences</taxon>
        <taxon>metagenomes</taxon>
        <taxon>ecological metagenomes</taxon>
    </lineage>
</organism>
<reference evidence="1" key="1">
    <citation type="submission" date="2019-08" db="EMBL/GenBank/DDBJ databases">
        <authorList>
            <person name="Kucharzyk K."/>
            <person name="Murdoch R.W."/>
            <person name="Higgins S."/>
            <person name="Loffler F."/>
        </authorList>
    </citation>
    <scope>NUCLEOTIDE SEQUENCE</scope>
</reference>
<proteinExistence type="predicted"/>
<accession>A0A645BPA5</accession>
<dbReference type="AlphaFoldDB" id="A0A645BPA5"/>
<evidence type="ECO:0000313" key="1">
    <source>
        <dbReference type="EMBL" id="MPM67115.1"/>
    </source>
</evidence>
<dbReference type="EMBL" id="VSSQ01021496">
    <property type="protein sequence ID" value="MPM67115.1"/>
    <property type="molecule type" value="Genomic_DNA"/>
</dbReference>
<gene>
    <name evidence="1" type="ORF">SDC9_114032</name>
</gene>
<comment type="caution">
    <text evidence="1">The sequence shown here is derived from an EMBL/GenBank/DDBJ whole genome shotgun (WGS) entry which is preliminary data.</text>
</comment>
<name>A0A645BPA5_9ZZZZ</name>
<sequence>MHAHRVAGDFRDVLVRKRNLVAPVPRADQIGEVLRPLELRHFGNDLFHCERRRCAAVDLASNRRVGYLVSLFVEKNRLGKRGTHVTSAIILQLILFLLDLFAQQTRRLPGI</sequence>
<protein>
    <submittedName>
        <fullName evidence="1">Uncharacterized protein</fullName>
    </submittedName>
</protein>